<reference evidence="2" key="2">
    <citation type="journal article" date="2016" name="Fungal Biol.">
        <title>Ochratoxin A production by Penicillium thymicola.</title>
        <authorList>
            <person name="Nguyen H.D.T."/>
            <person name="McMullin D.R."/>
            <person name="Ponomareva E."/>
            <person name="Riley R."/>
            <person name="Pomraning K.R."/>
            <person name="Baker S.E."/>
            <person name="Seifert K.A."/>
        </authorList>
    </citation>
    <scope>NUCLEOTIDE SEQUENCE</scope>
    <source>
        <strain evidence="2">DAOM 180753</strain>
    </source>
</reference>
<evidence type="ECO:0000256" key="1">
    <source>
        <dbReference type="SAM" id="Phobius"/>
    </source>
</evidence>
<evidence type="ECO:0000313" key="3">
    <source>
        <dbReference type="Proteomes" id="UP001227192"/>
    </source>
</evidence>
<organism evidence="2 3">
    <name type="scientific">Penicillium thymicola</name>
    <dbReference type="NCBI Taxonomy" id="293382"/>
    <lineage>
        <taxon>Eukaryota</taxon>
        <taxon>Fungi</taxon>
        <taxon>Dikarya</taxon>
        <taxon>Ascomycota</taxon>
        <taxon>Pezizomycotina</taxon>
        <taxon>Eurotiomycetes</taxon>
        <taxon>Eurotiomycetidae</taxon>
        <taxon>Eurotiales</taxon>
        <taxon>Aspergillaceae</taxon>
        <taxon>Penicillium</taxon>
    </lineage>
</organism>
<dbReference type="AlphaFoldDB" id="A0AAI9TKU7"/>
<name>A0AAI9TKU7_PENTH</name>
<proteinExistence type="predicted"/>
<dbReference type="Proteomes" id="UP001227192">
    <property type="component" value="Unassembled WGS sequence"/>
</dbReference>
<evidence type="ECO:0000313" key="2">
    <source>
        <dbReference type="EMBL" id="KAJ9488932.1"/>
    </source>
</evidence>
<gene>
    <name evidence="2" type="ORF">VN97_g4347</name>
</gene>
<comment type="caution">
    <text evidence="2">The sequence shown here is derived from an EMBL/GenBank/DDBJ whole genome shotgun (WGS) entry which is preliminary data.</text>
</comment>
<protein>
    <submittedName>
        <fullName evidence="2">Uncharacterized protein</fullName>
    </submittedName>
</protein>
<keyword evidence="1" id="KW-1133">Transmembrane helix</keyword>
<keyword evidence="1" id="KW-0472">Membrane</keyword>
<keyword evidence="1" id="KW-0812">Transmembrane</keyword>
<sequence length="87" mass="9790">MFACPQGINIRLDLSFFFFPTSPSSFLALISLTFFTSPVFLFSSHQQLIFFLHPSTPRLFSSAINSSSSCCSEYYDWGKSSGRIVID</sequence>
<accession>A0AAI9TKU7</accession>
<dbReference type="EMBL" id="LACB01000100">
    <property type="protein sequence ID" value="KAJ9488932.1"/>
    <property type="molecule type" value="Genomic_DNA"/>
</dbReference>
<feature type="transmembrane region" description="Helical" evidence="1">
    <location>
        <begin position="24"/>
        <end position="42"/>
    </location>
</feature>
<reference evidence="2" key="1">
    <citation type="submission" date="2015-06" db="EMBL/GenBank/DDBJ databases">
        <authorList>
            <person name="Nguyen H."/>
        </authorList>
    </citation>
    <scope>NUCLEOTIDE SEQUENCE</scope>
    <source>
        <strain evidence="2">DAOM 180753</strain>
    </source>
</reference>
<keyword evidence="3" id="KW-1185">Reference proteome</keyword>